<proteinExistence type="predicted"/>
<dbReference type="RefSeq" id="WP_084574872.1">
    <property type="nucleotide sequence ID" value="NZ_CP155572.1"/>
</dbReference>
<accession>A0A1W1ZVN3</accession>
<evidence type="ECO:0000313" key="6">
    <source>
        <dbReference type="Proteomes" id="UP000192738"/>
    </source>
</evidence>
<dbReference type="GO" id="GO:0016787">
    <property type="term" value="F:hydrolase activity"/>
    <property type="evidence" value="ECO:0007669"/>
    <property type="project" value="UniProtKB-KW"/>
</dbReference>
<evidence type="ECO:0000256" key="2">
    <source>
        <dbReference type="ARBA" id="ARBA00022801"/>
    </source>
</evidence>
<dbReference type="PANTHER" id="PTHR43309">
    <property type="entry name" value="5-OXOPROLINASE SUBUNIT C"/>
    <property type="match status" value="1"/>
</dbReference>
<dbReference type="Proteomes" id="UP000192738">
    <property type="component" value="Unassembled WGS sequence"/>
</dbReference>
<feature type="domain" description="Carboxyltransferase" evidence="4">
    <location>
        <begin position="24"/>
        <end position="320"/>
    </location>
</feature>
<dbReference type="Gene3D" id="2.40.100.10">
    <property type="entry name" value="Cyclophilin-like"/>
    <property type="match status" value="1"/>
</dbReference>
<dbReference type="InterPro" id="IPR003778">
    <property type="entry name" value="CT_A_B"/>
</dbReference>
<dbReference type="NCBIfam" id="TIGR00724">
    <property type="entry name" value="urea_amlyse_rel"/>
    <property type="match status" value="1"/>
</dbReference>
<dbReference type="OrthoDB" id="9782422at2"/>
<evidence type="ECO:0000259" key="4">
    <source>
        <dbReference type="SMART" id="SM00797"/>
    </source>
</evidence>
<keyword evidence="6" id="KW-1185">Reference proteome</keyword>
<dbReference type="InterPro" id="IPR029000">
    <property type="entry name" value="Cyclophilin-like_dom_sf"/>
</dbReference>
<evidence type="ECO:0000313" key="5">
    <source>
        <dbReference type="EMBL" id="SMC52467.1"/>
    </source>
</evidence>
<reference evidence="5 6" key="1">
    <citation type="submission" date="2017-04" db="EMBL/GenBank/DDBJ databases">
        <authorList>
            <person name="Afonso C.L."/>
            <person name="Miller P.J."/>
            <person name="Scott M.A."/>
            <person name="Spackman E."/>
            <person name="Goraichik I."/>
            <person name="Dimitrov K.M."/>
            <person name="Suarez D.L."/>
            <person name="Swayne D.E."/>
        </authorList>
    </citation>
    <scope>NUCLEOTIDE SEQUENCE [LARGE SCALE GENOMIC DNA]</scope>
    <source>
        <strain evidence="5 6">DSM 5090</strain>
    </source>
</reference>
<organism evidence="5 6">
    <name type="scientific">Sporomusa malonica</name>
    <dbReference type="NCBI Taxonomy" id="112901"/>
    <lineage>
        <taxon>Bacteria</taxon>
        <taxon>Bacillati</taxon>
        <taxon>Bacillota</taxon>
        <taxon>Negativicutes</taxon>
        <taxon>Selenomonadales</taxon>
        <taxon>Sporomusaceae</taxon>
        <taxon>Sporomusa</taxon>
    </lineage>
</organism>
<keyword evidence="2" id="KW-0378">Hydrolase</keyword>
<dbReference type="InterPro" id="IPR052708">
    <property type="entry name" value="PxpC"/>
</dbReference>
<dbReference type="GO" id="GO:0005524">
    <property type="term" value="F:ATP binding"/>
    <property type="evidence" value="ECO:0007669"/>
    <property type="project" value="UniProtKB-KW"/>
</dbReference>
<dbReference type="EMBL" id="FWXI01000004">
    <property type="protein sequence ID" value="SMC52467.1"/>
    <property type="molecule type" value="Genomic_DNA"/>
</dbReference>
<gene>
    <name evidence="5" type="ORF">SAMN04488500_104227</name>
</gene>
<dbReference type="SUPFAM" id="SSF50891">
    <property type="entry name" value="Cyclophilin-like"/>
    <property type="match status" value="1"/>
</dbReference>
<dbReference type="PANTHER" id="PTHR43309:SF5">
    <property type="entry name" value="5-OXOPROLINASE SUBUNIT C"/>
    <property type="match status" value="1"/>
</dbReference>
<dbReference type="AlphaFoldDB" id="A0A1W1ZVN3"/>
<sequence>MSITVLRPGLLTTIQDLGRYGYQKYGVIVSGAMDSYSLRAANLLVGNAEGEAVLEITLIGPTLKLEADTLMSITGGDLSPTVDDKPVPLWRPVYIQKGSVLKFGRCKSGCRAYLSVAGGYGISEVMGSKSTYLRAGIGGFQGRPLQSGDVLETNPPQAASLQVIRHLTKQADCGPVISTSWYAGQAHILPDTEPVVRVLRGGQFDKFTDESKAKLWDSVFQVTSQSDRMGYRLSGAALMLEKPLEMVSEAVALGTIQVPPDGNPIVLMADRQTTGGYPKIGQVALVDISKVAQIKPGGKVRFEEITVSEAGKLHLEREQSIKKLQTAIGLKLK</sequence>
<name>A0A1W1ZVN3_9FIRM</name>
<keyword evidence="1" id="KW-0547">Nucleotide-binding</keyword>
<keyword evidence="3" id="KW-0067">ATP-binding</keyword>
<evidence type="ECO:0000256" key="3">
    <source>
        <dbReference type="ARBA" id="ARBA00022840"/>
    </source>
</evidence>
<evidence type="ECO:0000256" key="1">
    <source>
        <dbReference type="ARBA" id="ARBA00022741"/>
    </source>
</evidence>
<dbReference type="Pfam" id="PF02626">
    <property type="entry name" value="CT_A_B"/>
    <property type="match status" value="1"/>
</dbReference>
<dbReference type="STRING" id="112901.SAMN04488500_104227"/>
<protein>
    <submittedName>
        <fullName evidence="5">Antagonist of KipI</fullName>
    </submittedName>
</protein>
<dbReference type="SMART" id="SM00797">
    <property type="entry name" value="AHS2"/>
    <property type="match status" value="1"/>
</dbReference>